<accession>A0ABT5VJY4</accession>
<comment type="caution">
    <text evidence="1">The sequence shown here is derived from an EMBL/GenBank/DDBJ whole genome shotgun (WGS) entry which is preliminary data.</text>
</comment>
<reference evidence="1" key="1">
    <citation type="submission" date="2024-05" db="EMBL/GenBank/DDBJ databases">
        <title>Alkalihalobacillus sp. strain MEB203 novel alkaliphilic bacterium from Lonar Lake, India.</title>
        <authorList>
            <person name="Joshi A."/>
            <person name="Thite S."/>
            <person name="Mengade P."/>
        </authorList>
    </citation>
    <scope>NUCLEOTIDE SEQUENCE</scope>
    <source>
        <strain evidence="1">MEB 203</strain>
    </source>
</reference>
<organism evidence="1 2">
    <name type="scientific">Alkalihalobacterium chitinilyticum</name>
    <dbReference type="NCBI Taxonomy" id="2980103"/>
    <lineage>
        <taxon>Bacteria</taxon>
        <taxon>Bacillati</taxon>
        <taxon>Bacillota</taxon>
        <taxon>Bacilli</taxon>
        <taxon>Bacillales</taxon>
        <taxon>Bacillaceae</taxon>
        <taxon>Alkalihalobacterium</taxon>
    </lineage>
</organism>
<evidence type="ECO:0008006" key="3">
    <source>
        <dbReference type="Google" id="ProtNLM"/>
    </source>
</evidence>
<protein>
    <recommendedName>
        <fullName evidence="3">DUF1292 domain-containing protein</fullName>
    </recommendedName>
</protein>
<proteinExistence type="predicted"/>
<keyword evidence="2" id="KW-1185">Reference proteome</keyword>
<dbReference type="Proteomes" id="UP001148125">
    <property type="component" value="Unassembled WGS sequence"/>
</dbReference>
<sequence>MSLEWFDRVCGELQDYMESICEEYDEMGHITVDRAAKHPRIECFVEMEDNEREFFCTLFFDPHNEEFYMEAFDLETEQTSRTLLPDIEDIIEAVHESFHDFLDEFELVDEIEVEEEDEEDTILLEDDADLMDDLEDEDYEEIIVDVEWTTPEVMAYTYLDEVEVSYQFGVIHDTGDGILRRVNRIKTEDNELLEDESNFIFSKEEAGTIIELIENNMETMDGFDM</sequence>
<gene>
    <name evidence="1" type="ORF">N7Z68_19395</name>
</gene>
<dbReference type="EMBL" id="JAOTPO010000017">
    <property type="protein sequence ID" value="MDE5415516.1"/>
    <property type="molecule type" value="Genomic_DNA"/>
</dbReference>
<evidence type="ECO:0000313" key="1">
    <source>
        <dbReference type="EMBL" id="MDE5415516.1"/>
    </source>
</evidence>
<dbReference type="RefSeq" id="WP_275120118.1">
    <property type="nucleotide sequence ID" value="NZ_JAOTPO010000017.1"/>
</dbReference>
<name>A0ABT5VJY4_9BACI</name>
<evidence type="ECO:0000313" key="2">
    <source>
        <dbReference type="Proteomes" id="UP001148125"/>
    </source>
</evidence>